<name>A0A366I0Q4_9GAMM</name>
<comment type="caution">
    <text evidence="2">The sequence shown here is derived from an EMBL/GenBank/DDBJ whole genome shotgun (WGS) entry which is preliminary data.</text>
</comment>
<evidence type="ECO:0008006" key="4">
    <source>
        <dbReference type="Google" id="ProtNLM"/>
    </source>
</evidence>
<feature type="region of interest" description="Disordered" evidence="1">
    <location>
        <begin position="64"/>
        <end position="98"/>
    </location>
</feature>
<evidence type="ECO:0000313" key="3">
    <source>
        <dbReference type="Proteomes" id="UP000253046"/>
    </source>
</evidence>
<feature type="compositionally biased region" description="Polar residues" evidence="1">
    <location>
        <begin position="86"/>
        <end position="95"/>
    </location>
</feature>
<protein>
    <recommendedName>
        <fullName evidence="4">DDE family transposase</fullName>
    </recommendedName>
</protein>
<evidence type="ECO:0000313" key="2">
    <source>
        <dbReference type="EMBL" id="RBP60963.1"/>
    </source>
</evidence>
<keyword evidence="3" id="KW-1185">Reference proteome</keyword>
<evidence type="ECO:0000256" key="1">
    <source>
        <dbReference type="SAM" id="MobiDB-lite"/>
    </source>
</evidence>
<reference evidence="2 3" key="1">
    <citation type="submission" date="2018-06" db="EMBL/GenBank/DDBJ databases">
        <title>Genomic Encyclopedia of Type Strains, Phase IV (KMG-IV): sequencing the most valuable type-strain genomes for metagenomic binning, comparative biology and taxonomic classification.</title>
        <authorList>
            <person name="Goeker M."/>
        </authorList>
    </citation>
    <scope>NUCLEOTIDE SEQUENCE [LARGE SCALE GENOMIC DNA]</scope>
    <source>
        <strain evidence="2 3">DSM 30166</strain>
    </source>
</reference>
<sequence length="113" mass="12495">MARSTVVSGKNCIWPLMQKTHKIICADLSLNNVIDAKAFPGPIRQTHRKIQVAAADGAYDTQLCNDEPRRKKIRPSSPSPRWSRSLTQPCGSESASIEDKCSVEMDRIKTAGQ</sequence>
<organism evidence="2 3">
    <name type="scientific">Brenneria salicis ATCC 15712 = DSM 30166</name>
    <dbReference type="NCBI Taxonomy" id="714314"/>
    <lineage>
        <taxon>Bacteria</taxon>
        <taxon>Pseudomonadati</taxon>
        <taxon>Pseudomonadota</taxon>
        <taxon>Gammaproteobacteria</taxon>
        <taxon>Enterobacterales</taxon>
        <taxon>Pectobacteriaceae</taxon>
        <taxon>Brenneria</taxon>
    </lineage>
</organism>
<proteinExistence type="predicted"/>
<dbReference type="EMBL" id="QNRY01000028">
    <property type="protein sequence ID" value="RBP60963.1"/>
    <property type="molecule type" value="Genomic_DNA"/>
</dbReference>
<gene>
    <name evidence="2" type="ORF">DES54_12815</name>
</gene>
<dbReference type="AlphaFoldDB" id="A0A366I0Q4"/>
<dbReference type="Proteomes" id="UP000253046">
    <property type="component" value="Unassembled WGS sequence"/>
</dbReference>
<accession>A0A366I0Q4</accession>
<feature type="compositionally biased region" description="Low complexity" evidence="1">
    <location>
        <begin position="75"/>
        <end position="85"/>
    </location>
</feature>